<dbReference type="PANTHER" id="PTHR11732">
    <property type="entry name" value="ALDO/KETO REDUCTASE"/>
    <property type="match status" value="1"/>
</dbReference>
<evidence type="ECO:0000256" key="2">
    <source>
        <dbReference type="ARBA" id="ARBA00023002"/>
    </source>
</evidence>
<gene>
    <name evidence="7" type="ORF">LSUB1_G000003</name>
</gene>
<dbReference type="EMBL" id="QGMJ01000001">
    <property type="protein sequence ID" value="TVY46108.1"/>
    <property type="molecule type" value="Genomic_DNA"/>
</dbReference>
<evidence type="ECO:0000256" key="4">
    <source>
        <dbReference type="PIRSR" id="PIRSR000097-2"/>
    </source>
</evidence>
<comment type="similarity">
    <text evidence="1">Belongs to the aldo/keto reductase family.</text>
</comment>
<feature type="site" description="Lowers pKa of active site Tyr" evidence="5">
    <location>
        <position position="124"/>
    </location>
</feature>
<dbReference type="Pfam" id="PF00248">
    <property type="entry name" value="Aldo_ket_red"/>
    <property type="match status" value="1"/>
</dbReference>
<proteinExistence type="inferred from homology"/>
<evidence type="ECO:0000259" key="6">
    <source>
        <dbReference type="Pfam" id="PF00248"/>
    </source>
</evidence>
<dbReference type="SUPFAM" id="SSF51430">
    <property type="entry name" value="NAD(P)-linked oxidoreductase"/>
    <property type="match status" value="1"/>
</dbReference>
<dbReference type="InterPro" id="IPR020471">
    <property type="entry name" value="AKR"/>
</dbReference>
<dbReference type="OrthoDB" id="416253at2759"/>
<dbReference type="FunFam" id="3.20.20.100:FF:000007">
    <property type="entry name" value="NAD(P)H-dependent D-xylose reductase xyl1"/>
    <property type="match status" value="1"/>
</dbReference>
<sequence length="360" mass="40235">MCSGRRGEDYLRSYFALFSPLKMFSRTTRFAASATSRISSISSHFQQQQQRNMTTLKLNTGATIPAVGFGTWQDKDSQEEAVSNALKAGVRHIDTAAIYGTEKMVGDAIKKSGIPRSELFITTKLWNNKHVPKDVAPALDASLKDLQMDYVDLYLMHWPSAFKAGDVALPKQDGNMQLEDVSYIDTYKAMEKLLTTGKTKAIGISNFSRKELETLLKETSVVPATHQLELHPWLQQKEFCEFHKSKGILITQYSPFGNQNEIYDSGKNMGKLMDDPTLVEIGKKYGKTGAQIALAWGINHGHSVIPKSKTPSRISSNLEGDFKLEPEDLKKIDGLDKKLRFNDPSASFGYNFYADLDGKN</sequence>
<dbReference type="Proteomes" id="UP000462212">
    <property type="component" value="Unassembled WGS sequence"/>
</dbReference>
<dbReference type="Gene3D" id="3.20.20.100">
    <property type="entry name" value="NADP-dependent oxidoreductase domain"/>
    <property type="match status" value="1"/>
</dbReference>
<dbReference type="PROSITE" id="PS00062">
    <property type="entry name" value="ALDOKETO_REDUCTASE_2"/>
    <property type="match status" value="1"/>
</dbReference>
<evidence type="ECO:0000256" key="3">
    <source>
        <dbReference type="PIRSR" id="PIRSR000097-1"/>
    </source>
</evidence>
<protein>
    <submittedName>
        <fullName evidence="7">Putative oxidoreductase</fullName>
    </submittedName>
</protein>
<organism evidence="7 8">
    <name type="scientific">Lachnellula subtilissima</name>
    <dbReference type="NCBI Taxonomy" id="602034"/>
    <lineage>
        <taxon>Eukaryota</taxon>
        <taxon>Fungi</taxon>
        <taxon>Dikarya</taxon>
        <taxon>Ascomycota</taxon>
        <taxon>Pezizomycotina</taxon>
        <taxon>Leotiomycetes</taxon>
        <taxon>Helotiales</taxon>
        <taxon>Lachnaceae</taxon>
        <taxon>Lachnellula</taxon>
    </lineage>
</organism>
<evidence type="ECO:0000313" key="7">
    <source>
        <dbReference type="EMBL" id="TVY46108.1"/>
    </source>
</evidence>
<comment type="caution">
    <text evidence="7">The sequence shown here is derived from an EMBL/GenBank/DDBJ whole genome shotgun (WGS) entry which is preliminary data.</text>
</comment>
<dbReference type="PRINTS" id="PR00069">
    <property type="entry name" value="ALDKETRDTASE"/>
</dbReference>
<reference evidence="7 8" key="1">
    <citation type="submission" date="2018-05" db="EMBL/GenBank/DDBJ databases">
        <title>Genome sequencing and assembly of the regulated plant pathogen Lachnellula willkommii and related sister species for the development of diagnostic species identification markers.</title>
        <authorList>
            <person name="Giroux E."/>
            <person name="Bilodeau G."/>
        </authorList>
    </citation>
    <scope>NUCLEOTIDE SEQUENCE [LARGE SCALE GENOMIC DNA]</scope>
    <source>
        <strain evidence="7 8">CBS 197.66</strain>
    </source>
</reference>
<dbReference type="InterPro" id="IPR036812">
    <property type="entry name" value="NAD(P)_OxRdtase_dom_sf"/>
</dbReference>
<dbReference type="CDD" id="cd19071">
    <property type="entry name" value="AKR_AKR1-5-like"/>
    <property type="match status" value="1"/>
</dbReference>
<feature type="binding site" evidence="4">
    <location>
        <position position="157"/>
    </location>
    <ligand>
        <name>substrate</name>
    </ligand>
</feature>
<accession>A0A8H8UJ23</accession>
<dbReference type="InterPro" id="IPR023210">
    <property type="entry name" value="NADP_OxRdtase_dom"/>
</dbReference>
<evidence type="ECO:0000256" key="5">
    <source>
        <dbReference type="PIRSR" id="PIRSR000097-3"/>
    </source>
</evidence>
<dbReference type="PIRSF" id="PIRSF000097">
    <property type="entry name" value="AKR"/>
    <property type="match status" value="1"/>
</dbReference>
<feature type="active site" description="Proton donor" evidence="3">
    <location>
        <position position="99"/>
    </location>
</feature>
<evidence type="ECO:0000256" key="1">
    <source>
        <dbReference type="ARBA" id="ARBA00007905"/>
    </source>
</evidence>
<evidence type="ECO:0000313" key="8">
    <source>
        <dbReference type="Proteomes" id="UP000462212"/>
    </source>
</evidence>
<name>A0A8H8UJ23_9HELO</name>
<keyword evidence="2" id="KW-0560">Oxidoreductase</keyword>
<keyword evidence="8" id="KW-1185">Reference proteome</keyword>
<dbReference type="AlphaFoldDB" id="A0A8H8UJ23"/>
<dbReference type="PROSITE" id="PS50890">
    <property type="entry name" value="PUA"/>
    <property type="match status" value="1"/>
</dbReference>
<dbReference type="GO" id="GO:0016491">
    <property type="term" value="F:oxidoreductase activity"/>
    <property type="evidence" value="ECO:0007669"/>
    <property type="project" value="UniProtKB-KW"/>
</dbReference>
<feature type="domain" description="NADP-dependent oxidoreductase" evidence="6">
    <location>
        <begin position="67"/>
        <end position="336"/>
    </location>
</feature>
<dbReference type="InterPro" id="IPR018170">
    <property type="entry name" value="Aldo/ket_reductase_CS"/>
</dbReference>